<dbReference type="PANTHER" id="PTHR38149:SF1">
    <property type="entry name" value="ATPASE"/>
    <property type="match status" value="1"/>
</dbReference>
<comment type="caution">
    <text evidence="4">The sequence shown here is derived from an EMBL/GenBank/DDBJ whole genome shotgun (WGS) entry which is preliminary data.</text>
</comment>
<evidence type="ECO:0008006" key="6">
    <source>
        <dbReference type="Google" id="ProtNLM"/>
    </source>
</evidence>
<dbReference type="SUPFAM" id="SSF52540">
    <property type="entry name" value="P-loop containing nucleoside triphosphate hydrolases"/>
    <property type="match status" value="1"/>
</dbReference>
<dbReference type="InterPro" id="IPR027417">
    <property type="entry name" value="P-loop_NTPase"/>
</dbReference>
<evidence type="ECO:0000313" key="5">
    <source>
        <dbReference type="Proteomes" id="UP000070456"/>
    </source>
</evidence>
<dbReference type="Proteomes" id="UP000070456">
    <property type="component" value="Unassembled WGS sequence"/>
</dbReference>
<reference evidence="4 5" key="1">
    <citation type="submission" date="2015-12" db="EMBL/GenBank/DDBJ databases">
        <title>Draft genome sequence of the thermoanaerobe Thermotalea metallivorans, an isolate from the runoff channel of the Great Artesian Basin, Australia.</title>
        <authorList>
            <person name="Patel B.K."/>
        </authorList>
    </citation>
    <scope>NUCLEOTIDE SEQUENCE [LARGE SCALE GENOMIC DNA]</scope>
    <source>
        <strain evidence="4 5">B2-1</strain>
    </source>
</reference>
<dbReference type="InterPro" id="IPR046833">
    <property type="entry name" value="ABC_N"/>
</dbReference>
<dbReference type="InterPro" id="IPR046834">
    <property type="entry name" value="ABC_ATPase_C"/>
</dbReference>
<evidence type="ECO:0000313" key="4">
    <source>
        <dbReference type="EMBL" id="KXG76447.1"/>
    </source>
</evidence>
<dbReference type="Pfam" id="PF20446">
    <property type="entry name" value="ABC_N"/>
    <property type="match status" value="1"/>
</dbReference>
<dbReference type="PATRIC" id="fig|520762.4.peg.1092"/>
<dbReference type="Pfam" id="PF21117">
    <property type="entry name" value="MRB1590_C"/>
    <property type="match status" value="1"/>
</dbReference>
<feature type="domain" description="ATPase of the ABC class C-terminal" evidence="1">
    <location>
        <begin position="166"/>
        <end position="448"/>
    </location>
</feature>
<dbReference type="CDD" id="cd00267">
    <property type="entry name" value="ABC_ATPase"/>
    <property type="match status" value="1"/>
</dbReference>
<evidence type="ECO:0000259" key="1">
    <source>
        <dbReference type="Pfam" id="PF09818"/>
    </source>
</evidence>
<name>A0A140L7C2_9FIRM</name>
<feature type="domain" description="MRB1590-like C-terminal" evidence="3">
    <location>
        <begin position="464"/>
        <end position="566"/>
    </location>
</feature>
<dbReference type="Pfam" id="PF09818">
    <property type="entry name" value="ABC_ATPase"/>
    <property type="match status" value="1"/>
</dbReference>
<evidence type="ECO:0000259" key="3">
    <source>
        <dbReference type="Pfam" id="PF21117"/>
    </source>
</evidence>
<keyword evidence="5" id="KW-1185">Reference proteome</keyword>
<dbReference type="EMBL" id="LOEE01000027">
    <property type="protein sequence ID" value="KXG76447.1"/>
    <property type="molecule type" value="Genomic_DNA"/>
</dbReference>
<dbReference type="RefSeq" id="WP_068555350.1">
    <property type="nucleotide sequence ID" value="NZ_LOEE01000027.1"/>
</dbReference>
<protein>
    <recommendedName>
        <fullName evidence="6">ATPase of the ABC class</fullName>
    </recommendedName>
</protein>
<dbReference type="Gene3D" id="3.40.50.300">
    <property type="entry name" value="P-loop containing nucleotide triphosphate hydrolases"/>
    <property type="match status" value="1"/>
</dbReference>
<dbReference type="InterPro" id="IPR019195">
    <property type="entry name" value="ABC_ATPase_put"/>
</dbReference>
<proteinExistence type="predicted"/>
<accession>A0A140L7C2</accession>
<dbReference type="AlphaFoldDB" id="A0A140L7C2"/>
<evidence type="ECO:0000259" key="2">
    <source>
        <dbReference type="Pfam" id="PF20446"/>
    </source>
</evidence>
<feature type="domain" description="ATPase of the ABC class N-terminal" evidence="2">
    <location>
        <begin position="1"/>
        <end position="161"/>
    </location>
</feature>
<organism evidence="4 5">
    <name type="scientific">Thermotalea metallivorans</name>
    <dbReference type="NCBI Taxonomy" id="520762"/>
    <lineage>
        <taxon>Bacteria</taxon>
        <taxon>Bacillati</taxon>
        <taxon>Bacillota</taxon>
        <taxon>Clostridia</taxon>
        <taxon>Peptostreptococcales</taxon>
        <taxon>Thermotaleaceae</taxon>
        <taxon>Thermotalea</taxon>
    </lineage>
</organism>
<dbReference type="OrthoDB" id="9809999at2"/>
<dbReference type="PANTHER" id="PTHR38149">
    <property type="entry name" value="ATPASE"/>
    <property type="match status" value="1"/>
</dbReference>
<sequence length="566" mass="63543">MEQLKAKLHQIDGKGYKAYKSIQGTYHGHGYLLHIDYVQPDPFANPSRVRFEMPKAVAKYKDEWYQTPWRRTAFEDFIAREVARRIKLLSDGIKGSGKSGLVLIDAPGQEVLKRTAVKADQKSIEIRLSVGFPAEGRKILGKEAIQLLYHDIPYFMEQAILHLNPEQLMEHLILADQQEAIRRYLTQNNYICFIANGSVLPRESGISNRPLRGSQAIPFQSPPSLEIEIPIPHSQPIRGMAIPQGITLIVGGGYHGKSTLLKAIERGIYNHIRGDGREYVITDVTAFKIRAEDGRRVEKVNISPFISQLPFNKNTEIFSTDNASGSTSQAANIMEALEIGSKVLLMDEDTSATNFMIRDGRMQALVEKEKEPITPFIDKVRLLYSDYRVSTILVIGGSGDYFDVADRVIMMDTYRPFDVTEKAKAIARQWKSGRLPEGGKNFGQVAKRVIQKKSMNPFKGKKEKIDVKGLHTILYGSSAIDLSFVEQLVDPSQTRAIAHMMGYLSKCKEYDSSTLSDMLEGLYQLIEAKGLEAISPYFGQHPGDLALPRQLEAAAAINRLRTLQVR</sequence>
<gene>
    <name evidence="4" type="ORF">AN619_09780</name>
</gene>
<dbReference type="InterPro" id="IPR049069">
    <property type="entry name" value="MRB1590-like_C"/>
</dbReference>